<evidence type="ECO:0000256" key="8">
    <source>
        <dbReference type="ARBA" id="ARBA00023242"/>
    </source>
</evidence>
<dbReference type="PROSITE" id="PS50237">
    <property type="entry name" value="HECT"/>
    <property type="match status" value="1"/>
</dbReference>
<keyword evidence="5" id="KW-0863">Zinc-finger</keyword>
<dbReference type="InterPro" id="IPR059102">
    <property type="entry name" value="PHD_PHF7/G2E3-like"/>
</dbReference>
<proteinExistence type="predicted"/>
<dbReference type="SUPFAM" id="SSF56204">
    <property type="entry name" value="Hect, E3 ligase catalytic domain"/>
    <property type="match status" value="1"/>
</dbReference>
<name>A0A315W2I1_GAMAF</name>
<evidence type="ECO:0000256" key="6">
    <source>
        <dbReference type="ARBA" id="ARBA00022786"/>
    </source>
</evidence>
<keyword evidence="8" id="KW-0539">Nucleus</keyword>
<evidence type="ECO:0000313" key="13">
    <source>
        <dbReference type="Proteomes" id="UP000250572"/>
    </source>
</evidence>
<dbReference type="InterPro" id="IPR019786">
    <property type="entry name" value="Zinc_finger_PHD-type_CS"/>
</dbReference>
<dbReference type="Gene3D" id="3.30.40.10">
    <property type="entry name" value="Zinc/RING finger domain, C3HC4 (zinc finger)"/>
    <property type="match status" value="2"/>
</dbReference>
<keyword evidence="13" id="KW-1185">Reference proteome</keyword>
<dbReference type="PROSITE" id="PS51805">
    <property type="entry name" value="EPHD"/>
    <property type="match status" value="1"/>
</dbReference>
<evidence type="ECO:0008006" key="14">
    <source>
        <dbReference type="Google" id="ProtNLM"/>
    </source>
</evidence>
<dbReference type="Proteomes" id="UP000250572">
    <property type="component" value="Unassembled WGS sequence"/>
</dbReference>
<sequence>MSISWHSQQELIVSNLQRHGCALCRCSDDDPALFGEKVKLEEHKFSVHYFCLLSSSGVYQRGEENEGVFGFLVDDIKQEVRRAARMTCYGCKKKGACVGCNVSSCRRVVHFPCGRKLMFITQYNEIFPSYCQDHSPTQSLCVDSDFSLPQSCSICLDSIEPVLSYSVLKCPSCHASWFHRDCVQHQAHSAGLFFFRCTLCNNKENFQQEMVRMGIYIPERDASWELEANAYSELLEVYNHCDSVTCLCNEGRTYSKKGWFEVIRCCLCGSRGTHRKCSGLKLNTTDWACIDCINATDASLVASPQSGQKRSLLSKRHLTPMTSSLGCKRPCTRVRPESSEELLWSLLPHSCPVSAQVEVHRNEALLAGLDLVRRTDFDPTHSLSVRFKDELPSSHCAGDASRKYFLNLLMQQIQNSVVFEGPSGSKNLALDSLALREDLYFDIGSLLALCLVHGGPPISFFSHGLYQCLFNYPANCPLSLNHMTPETHFTQKVHRIAAAKTLDELKEAMKASWEFLELAGCNRPVTSLDEREALVEDLVSFTMITRMQLPLQRLREGLHTLGVFDQVQLFPSVFFGVFCDAREAMTAEMLGRLFTINFSEQQETRNLETPIVSFWRHLLLECEVGRSSISLQDVLRFVTGADELPAVGLRPPPTISFLHHVKPEEQMENAVEWWDDGLFPQSKPATNHLLLPVTSTYKSFKSSMEQAISHHELLCARRAAKLLAGCSERPGSEPGPLSLRVSLLTGSQPVYFTS</sequence>
<comment type="caution">
    <text evidence="12">The sequence shown here is derived from an EMBL/GenBank/DDBJ whole genome shotgun (WGS) entry which is preliminary data.</text>
</comment>
<organism evidence="12 13">
    <name type="scientific">Gambusia affinis</name>
    <name type="common">Western mosquitofish</name>
    <name type="synonym">Heterandria affinis</name>
    <dbReference type="NCBI Taxonomy" id="33528"/>
    <lineage>
        <taxon>Eukaryota</taxon>
        <taxon>Metazoa</taxon>
        <taxon>Chordata</taxon>
        <taxon>Craniata</taxon>
        <taxon>Vertebrata</taxon>
        <taxon>Euteleostomi</taxon>
        <taxon>Actinopterygii</taxon>
        <taxon>Neopterygii</taxon>
        <taxon>Teleostei</taxon>
        <taxon>Neoteleostei</taxon>
        <taxon>Acanthomorphata</taxon>
        <taxon>Ovalentaria</taxon>
        <taxon>Atherinomorphae</taxon>
        <taxon>Cyprinodontiformes</taxon>
        <taxon>Poeciliidae</taxon>
        <taxon>Poeciliinae</taxon>
        <taxon>Gambusia</taxon>
    </lineage>
</organism>
<evidence type="ECO:0000256" key="1">
    <source>
        <dbReference type="ARBA" id="ARBA00004123"/>
    </source>
</evidence>
<evidence type="ECO:0000256" key="7">
    <source>
        <dbReference type="ARBA" id="ARBA00022833"/>
    </source>
</evidence>
<evidence type="ECO:0000256" key="4">
    <source>
        <dbReference type="ARBA" id="ARBA00022723"/>
    </source>
</evidence>
<dbReference type="Pfam" id="PF13771">
    <property type="entry name" value="zf-HC5HC2H"/>
    <property type="match status" value="1"/>
</dbReference>
<comment type="caution">
    <text evidence="9">Lacks conserved residue(s) required for the propagation of feature annotation.</text>
</comment>
<dbReference type="GO" id="GO:0008270">
    <property type="term" value="F:zinc ion binding"/>
    <property type="evidence" value="ECO:0007669"/>
    <property type="project" value="UniProtKB-KW"/>
</dbReference>
<dbReference type="GO" id="GO:0004842">
    <property type="term" value="F:ubiquitin-protein transferase activity"/>
    <property type="evidence" value="ECO:0007669"/>
    <property type="project" value="InterPro"/>
</dbReference>
<dbReference type="GO" id="GO:0005634">
    <property type="term" value="C:nucleus"/>
    <property type="evidence" value="ECO:0007669"/>
    <property type="project" value="TreeGrafter"/>
</dbReference>
<reference evidence="12 13" key="1">
    <citation type="journal article" date="2018" name="G3 (Bethesda)">
        <title>A High-Quality Reference Genome for the Invasive Mosquitofish Gambusia affinis Using a Chicago Library.</title>
        <authorList>
            <person name="Hoffberg S.L."/>
            <person name="Troendle N.J."/>
            <person name="Glenn T.C."/>
            <person name="Mahmud O."/>
            <person name="Louha S."/>
            <person name="Chalopin D."/>
            <person name="Bennetzen J.L."/>
            <person name="Mauricio R."/>
        </authorList>
    </citation>
    <scope>NUCLEOTIDE SEQUENCE [LARGE SCALE GENOMIC DNA]</scope>
    <source>
        <strain evidence="12">NE01/NJP1002.9</strain>
        <tissue evidence="12">Muscle</tissue>
    </source>
</reference>
<dbReference type="SUPFAM" id="SSF57903">
    <property type="entry name" value="FYVE/PHD zinc finger"/>
    <property type="match status" value="1"/>
</dbReference>
<dbReference type="SMART" id="SM00249">
    <property type="entry name" value="PHD"/>
    <property type="match status" value="3"/>
</dbReference>
<dbReference type="InterPro" id="IPR013083">
    <property type="entry name" value="Znf_RING/FYVE/PHD"/>
</dbReference>
<evidence type="ECO:0000256" key="9">
    <source>
        <dbReference type="PROSITE-ProRule" id="PRU00104"/>
    </source>
</evidence>
<evidence type="ECO:0000256" key="2">
    <source>
        <dbReference type="ARBA" id="ARBA00004906"/>
    </source>
</evidence>
<keyword evidence="4" id="KW-0479">Metal-binding</keyword>
<dbReference type="Pfam" id="PF00632">
    <property type="entry name" value="HECT"/>
    <property type="match status" value="1"/>
</dbReference>
<keyword evidence="3" id="KW-0808">Transferase</keyword>
<evidence type="ECO:0000313" key="12">
    <source>
        <dbReference type="EMBL" id="PWA29764.1"/>
    </source>
</evidence>
<dbReference type="InterPro" id="IPR000569">
    <property type="entry name" value="HECT_dom"/>
</dbReference>
<dbReference type="InterPro" id="IPR035983">
    <property type="entry name" value="Hect_E3_ubiquitin_ligase"/>
</dbReference>
<keyword evidence="7" id="KW-0862">Zinc</keyword>
<evidence type="ECO:0000256" key="3">
    <source>
        <dbReference type="ARBA" id="ARBA00022679"/>
    </source>
</evidence>
<dbReference type="InterPro" id="IPR001965">
    <property type="entry name" value="Znf_PHD"/>
</dbReference>
<dbReference type="InterPro" id="IPR011011">
    <property type="entry name" value="Znf_FYVE_PHD"/>
</dbReference>
<dbReference type="CDD" id="cd15669">
    <property type="entry name" value="ePHD_PHF7_G2E3_like"/>
    <property type="match status" value="1"/>
</dbReference>
<dbReference type="Pfam" id="PF26054">
    <property type="entry name" value="PHD_G2E3"/>
    <property type="match status" value="1"/>
</dbReference>
<dbReference type="SMART" id="SM00119">
    <property type="entry name" value="HECTc"/>
    <property type="match status" value="1"/>
</dbReference>
<dbReference type="InterPro" id="IPR051188">
    <property type="entry name" value="PHD-type_Zinc_Finger"/>
</dbReference>
<accession>A0A315W2I1</accession>
<dbReference type="InterPro" id="IPR034732">
    <property type="entry name" value="EPHD"/>
</dbReference>
<dbReference type="Gene3D" id="3.30.2410.10">
    <property type="entry name" value="Hect, E3 ligase catalytic domain"/>
    <property type="match status" value="1"/>
</dbReference>
<keyword evidence="6 9" id="KW-0833">Ubl conjugation pathway</keyword>
<feature type="domain" description="PHD-type" evidence="11">
    <location>
        <begin position="18"/>
        <end position="135"/>
    </location>
</feature>
<evidence type="ECO:0000256" key="5">
    <source>
        <dbReference type="ARBA" id="ARBA00022771"/>
    </source>
</evidence>
<feature type="domain" description="HECT" evidence="10">
    <location>
        <begin position="632"/>
        <end position="712"/>
    </location>
</feature>
<dbReference type="PROSITE" id="PS01359">
    <property type="entry name" value="ZF_PHD_1"/>
    <property type="match status" value="1"/>
</dbReference>
<dbReference type="PANTHER" id="PTHR12420:SF42">
    <property type="entry name" value="G2_M PHASE-SPECIFIC E3 UBIQUITIN-PROTEIN LIGASE"/>
    <property type="match status" value="1"/>
</dbReference>
<dbReference type="InterPro" id="IPR042013">
    <property type="entry name" value="PHF7/G2E3_ePHD"/>
</dbReference>
<dbReference type="PANTHER" id="PTHR12420">
    <property type="entry name" value="PHD FINGER PROTEIN"/>
    <property type="match status" value="1"/>
</dbReference>
<protein>
    <recommendedName>
        <fullName evidence="14">PHD-type domain-containing protein</fullName>
    </recommendedName>
</protein>
<comment type="pathway">
    <text evidence="2">Protein modification; protein ubiquitination.</text>
</comment>
<dbReference type="EMBL" id="NHOQ01000541">
    <property type="protein sequence ID" value="PWA29764.1"/>
    <property type="molecule type" value="Genomic_DNA"/>
</dbReference>
<dbReference type="STRING" id="33528.ENSGAFP00000010656"/>
<comment type="subcellular location">
    <subcellularLocation>
        <location evidence="1">Nucleus</location>
    </subcellularLocation>
</comment>
<evidence type="ECO:0000259" key="10">
    <source>
        <dbReference type="PROSITE" id="PS50237"/>
    </source>
</evidence>
<gene>
    <name evidence="12" type="ORF">CCH79_00007741</name>
</gene>
<evidence type="ECO:0000259" key="11">
    <source>
        <dbReference type="PROSITE" id="PS51805"/>
    </source>
</evidence>
<dbReference type="AlphaFoldDB" id="A0A315W2I1"/>